<reference evidence="3" key="1">
    <citation type="journal article" date="2021" name="PeerJ">
        <title>Extensive microbial diversity within the chicken gut microbiome revealed by metagenomics and culture.</title>
        <authorList>
            <person name="Gilroy R."/>
            <person name="Ravi A."/>
            <person name="Getino M."/>
            <person name="Pursley I."/>
            <person name="Horton D.L."/>
            <person name="Alikhan N.F."/>
            <person name="Baker D."/>
            <person name="Gharbi K."/>
            <person name="Hall N."/>
            <person name="Watson M."/>
            <person name="Adriaenssens E.M."/>
            <person name="Foster-Nyarko E."/>
            <person name="Jarju S."/>
            <person name="Secka A."/>
            <person name="Antonio M."/>
            <person name="Oren A."/>
            <person name="Chaudhuri R.R."/>
            <person name="La Ragione R."/>
            <person name="Hildebrand F."/>
            <person name="Pallen M.J."/>
        </authorList>
    </citation>
    <scope>NUCLEOTIDE SEQUENCE</scope>
    <source>
        <strain evidence="3">ChiHecolR3B27-1887</strain>
    </source>
</reference>
<gene>
    <name evidence="3" type="ORF">IAA22_04165</name>
</gene>
<dbReference type="Pfam" id="PF01636">
    <property type="entry name" value="APH"/>
    <property type="match status" value="1"/>
</dbReference>
<dbReference type="GO" id="GO:0005737">
    <property type="term" value="C:cytoplasm"/>
    <property type="evidence" value="ECO:0007669"/>
    <property type="project" value="TreeGrafter"/>
</dbReference>
<reference evidence="3" key="2">
    <citation type="submission" date="2021-04" db="EMBL/GenBank/DDBJ databases">
        <authorList>
            <person name="Gilroy R."/>
        </authorList>
    </citation>
    <scope>NUCLEOTIDE SEQUENCE</scope>
    <source>
        <strain evidence="3">ChiHecolR3B27-1887</strain>
    </source>
</reference>
<evidence type="ECO:0000313" key="4">
    <source>
        <dbReference type="Proteomes" id="UP000824029"/>
    </source>
</evidence>
<dbReference type="InterPro" id="IPR002575">
    <property type="entry name" value="Aminoglycoside_PTrfase"/>
</dbReference>
<dbReference type="AlphaFoldDB" id="A0A9D2DJT6"/>
<sequence length="603" mass="68363">MSLTRDEFEVLRALSSTGSPSGPDDLAGLADLTGNAAQSAIHSCEQAGFVEDGRITERGVEALEPHRVRNAVILAAGLSSRLVPLSYERPKGMLRVRGEVLVERQIEQLLRRGISDITVAVGYKKEYFFYLAAKYGVKIVVNDQYAERNNSWTLWLLREGLGNTYVCSSDDYFTVNPFERYVWKSYYASEYVDGKTSEWCLSAGEDGRITGVTVGGGNSWVMLGHAYLDRAFCERFVPLLDEEMRRTGSEDELWESVLVRNVGSLDMEIRRYPEGVIHEFDSLAEVEGFDPEFIDNVDSQIFDNIMGVLGCSREEIRDIYPLKQGLTNLSCHFATDAGEWVYRHPGVGTELLIDRSGEVAALETARKLGIDDTFVFEDPKRGWKISRFVPNSRQPDPHDPDQLARMMRMGRELHGSDATVARHFDFYEEAKRYEGLLLEKGPIDIPGYAEMSAKVDRLEAHVRADNAPVCLCHNDFFFMNFLVDEDDKYYLIDWEYAGMSDYANDFGTCVVCCELSEAEALRALGEYLGHAPEPEEVRHCLAHVQLAGWCWYLWSLLKEAEGDFVGEWLYIYFRYADEYLDKTLALYEGEEPLGYTHGADVTS</sequence>
<evidence type="ECO:0000259" key="2">
    <source>
        <dbReference type="Pfam" id="PF12804"/>
    </source>
</evidence>
<evidence type="ECO:0000313" key="3">
    <source>
        <dbReference type="EMBL" id="HIZ18290.1"/>
    </source>
</evidence>
<dbReference type="GO" id="GO:0004305">
    <property type="term" value="F:ethanolamine kinase activity"/>
    <property type="evidence" value="ECO:0007669"/>
    <property type="project" value="TreeGrafter"/>
</dbReference>
<proteinExistence type="predicted"/>
<dbReference type="SUPFAM" id="SSF56112">
    <property type="entry name" value="Protein kinase-like (PK-like)"/>
    <property type="match status" value="1"/>
</dbReference>
<dbReference type="CDD" id="cd05151">
    <property type="entry name" value="ChoK-like"/>
    <property type="match status" value="1"/>
</dbReference>
<feature type="domain" description="MobA-like NTP transferase" evidence="2">
    <location>
        <begin position="71"/>
        <end position="146"/>
    </location>
</feature>
<dbReference type="GO" id="GO:0006646">
    <property type="term" value="P:phosphatidylethanolamine biosynthetic process"/>
    <property type="evidence" value="ECO:0007669"/>
    <property type="project" value="TreeGrafter"/>
</dbReference>
<dbReference type="PANTHER" id="PTHR22603">
    <property type="entry name" value="CHOLINE/ETHANOALAMINE KINASE"/>
    <property type="match status" value="1"/>
</dbReference>
<feature type="domain" description="Aminoglycoside phosphotransferase" evidence="1">
    <location>
        <begin position="321"/>
        <end position="538"/>
    </location>
</feature>
<organism evidence="3 4">
    <name type="scientific">Candidatus Olsenella stercoravium</name>
    <dbReference type="NCBI Taxonomy" id="2838713"/>
    <lineage>
        <taxon>Bacteria</taxon>
        <taxon>Bacillati</taxon>
        <taxon>Actinomycetota</taxon>
        <taxon>Coriobacteriia</taxon>
        <taxon>Coriobacteriales</taxon>
        <taxon>Atopobiaceae</taxon>
        <taxon>Olsenella</taxon>
    </lineage>
</organism>
<protein>
    <submittedName>
        <fullName evidence="3">Phosphotransferase</fullName>
    </submittedName>
</protein>
<dbReference type="CDD" id="cd02523">
    <property type="entry name" value="PC_cytidylyltransferase"/>
    <property type="match status" value="1"/>
</dbReference>
<dbReference type="Gene3D" id="3.90.1200.10">
    <property type="match status" value="1"/>
</dbReference>
<dbReference type="GO" id="GO:0016779">
    <property type="term" value="F:nucleotidyltransferase activity"/>
    <property type="evidence" value="ECO:0007669"/>
    <property type="project" value="UniProtKB-ARBA"/>
</dbReference>
<dbReference type="InterPro" id="IPR029044">
    <property type="entry name" value="Nucleotide-diphossugar_trans"/>
</dbReference>
<accession>A0A9D2DJT6</accession>
<dbReference type="Gene3D" id="3.90.550.10">
    <property type="entry name" value="Spore Coat Polysaccharide Biosynthesis Protein SpsA, Chain A"/>
    <property type="match status" value="1"/>
</dbReference>
<dbReference type="Gene3D" id="3.30.200.20">
    <property type="entry name" value="Phosphorylase Kinase, domain 1"/>
    <property type="match status" value="1"/>
</dbReference>
<dbReference type="InterPro" id="IPR011009">
    <property type="entry name" value="Kinase-like_dom_sf"/>
</dbReference>
<dbReference type="Pfam" id="PF12804">
    <property type="entry name" value="NTP_transf_3"/>
    <property type="match status" value="1"/>
</dbReference>
<dbReference type="InterPro" id="IPR025877">
    <property type="entry name" value="MobA-like_NTP_Trfase"/>
</dbReference>
<dbReference type="SUPFAM" id="SSF53448">
    <property type="entry name" value="Nucleotide-diphospho-sugar transferases"/>
    <property type="match status" value="1"/>
</dbReference>
<dbReference type="PANTHER" id="PTHR22603:SF66">
    <property type="entry name" value="ETHANOLAMINE KINASE"/>
    <property type="match status" value="1"/>
</dbReference>
<dbReference type="EMBL" id="DXBZ01000076">
    <property type="protein sequence ID" value="HIZ18290.1"/>
    <property type="molecule type" value="Genomic_DNA"/>
</dbReference>
<dbReference type="Proteomes" id="UP000824029">
    <property type="component" value="Unassembled WGS sequence"/>
</dbReference>
<evidence type="ECO:0000259" key="1">
    <source>
        <dbReference type="Pfam" id="PF01636"/>
    </source>
</evidence>
<comment type="caution">
    <text evidence="3">The sequence shown here is derived from an EMBL/GenBank/DDBJ whole genome shotgun (WGS) entry which is preliminary data.</text>
</comment>
<name>A0A9D2DJT6_9ACTN</name>